<feature type="region of interest" description="Disordered" evidence="1">
    <location>
        <begin position="186"/>
        <end position="208"/>
    </location>
</feature>
<sequence length="244" mass="28102">MTLPLSKSRTGTVPPLIVQTEPEQSDDTVTRPKLSLEPESPTCEEDCMHRFEPIHSNIASVGLTDKFDSPALMTPGEKSPKKRGFDRTGTRPFMAQENGSLRLCRHDLESVIWGFPWYYDPKKLADWNDPSQERAFNARWIWVTRRTVKPDIHRDRAMLWYNSAKILREWHPLPELSEQYNYVPIDSEDEDGELGNDKPVLEPTQHIPDTLDAETQEILVSDKAAELSDEHYLAIITKHWPPSI</sequence>
<accession>A0A8H6I1T3</accession>
<dbReference type="AlphaFoldDB" id="A0A8H6I1T3"/>
<evidence type="ECO:0000313" key="2">
    <source>
        <dbReference type="EMBL" id="KAF6757350.1"/>
    </source>
</evidence>
<reference evidence="2 3" key="1">
    <citation type="submission" date="2020-07" db="EMBL/GenBank/DDBJ databases">
        <title>Comparative genomics of pyrophilous fungi reveals a link between fire events and developmental genes.</title>
        <authorList>
            <consortium name="DOE Joint Genome Institute"/>
            <person name="Steindorff A.S."/>
            <person name="Carver A."/>
            <person name="Calhoun S."/>
            <person name="Stillman K."/>
            <person name="Liu H."/>
            <person name="Lipzen A."/>
            <person name="Pangilinan J."/>
            <person name="Labutti K."/>
            <person name="Bruns T.D."/>
            <person name="Grigoriev I.V."/>
        </authorList>
    </citation>
    <scope>NUCLEOTIDE SEQUENCE [LARGE SCALE GENOMIC DNA]</scope>
    <source>
        <strain evidence="2 3">CBS 144469</strain>
    </source>
</reference>
<name>A0A8H6I1T3_9AGAR</name>
<feature type="compositionally biased region" description="Polar residues" evidence="1">
    <location>
        <begin position="1"/>
        <end position="11"/>
    </location>
</feature>
<comment type="caution">
    <text evidence="2">The sequence shown here is derived from an EMBL/GenBank/DDBJ whole genome shotgun (WGS) entry which is preliminary data.</text>
</comment>
<feature type="region of interest" description="Disordered" evidence="1">
    <location>
        <begin position="71"/>
        <end position="92"/>
    </location>
</feature>
<dbReference type="OrthoDB" id="5569250at2759"/>
<protein>
    <submittedName>
        <fullName evidence="2">Uncharacterized protein</fullName>
    </submittedName>
</protein>
<proteinExistence type="predicted"/>
<dbReference type="Proteomes" id="UP000521943">
    <property type="component" value="Unassembled WGS sequence"/>
</dbReference>
<evidence type="ECO:0000256" key="1">
    <source>
        <dbReference type="SAM" id="MobiDB-lite"/>
    </source>
</evidence>
<dbReference type="EMBL" id="JACGCI010000022">
    <property type="protein sequence ID" value="KAF6757350.1"/>
    <property type="molecule type" value="Genomic_DNA"/>
</dbReference>
<gene>
    <name evidence="2" type="ORF">DFP72DRAFT_1065664</name>
</gene>
<organism evidence="2 3">
    <name type="scientific">Ephemerocybe angulata</name>
    <dbReference type="NCBI Taxonomy" id="980116"/>
    <lineage>
        <taxon>Eukaryota</taxon>
        <taxon>Fungi</taxon>
        <taxon>Dikarya</taxon>
        <taxon>Basidiomycota</taxon>
        <taxon>Agaricomycotina</taxon>
        <taxon>Agaricomycetes</taxon>
        <taxon>Agaricomycetidae</taxon>
        <taxon>Agaricales</taxon>
        <taxon>Agaricineae</taxon>
        <taxon>Psathyrellaceae</taxon>
        <taxon>Ephemerocybe</taxon>
    </lineage>
</organism>
<feature type="region of interest" description="Disordered" evidence="1">
    <location>
        <begin position="1"/>
        <end position="41"/>
    </location>
</feature>
<keyword evidence="3" id="KW-1185">Reference proteome</keyword>
<evidence type="ECO:0000313" key="3">
    <source>
        <dbReference type="Proteomes" id="UP000521943"/>
    </source>
</evidence>